<dbReference type="InterPro" id="IPR011658">
    <property type="entry name" value="PA14_dom"/>
</dbReference>
<dbReference type="Gene3D" id="2.10.10.10">
    <property type="entry name" value="Fibronectin, type II, collagen-binding"/>
    <property type="match status" value="1"/>
</dbReference>
<feature type="domain" description="LCCL" evidence="3">
    <location>
        <begin position="789"/>
        <end position="844"/>
    </location>
</feature>
<accession>A0A564ZPY4</accession>
<evidence type="ECO:0000313" key="6">
    <source>
        <dbReference type="Proteomes" id="UP000220605"/>
    </source>
</evidence>
<dbReference type="InterPro" id="IPR037524">
    <property type="entry name" value="PA14/GLEYA"/>
</dbReference>
<evidence type="ECO:0000259" key="3">
    <source>
        <dbReference type="PROSITE" id="PS50820"/>
    </source>
</evidence>
<dbReference type="Gene3D" id="3.90.182.10">
    <property type="entry name" value="Toxin - Anthrax Protective Antigen,domain 1"/>
    <property type="match status" value="1"/>
</dbReference>
<protein>
    <submittedName>
        <fullName evidence="5">LCCL domain-containing protein, putative</fullName>
    </submittedName>
</protein>
<dbReference type="EMBL" id="LT635613">
    <property type="protein sequence ID" value="VUZ93293.1"/>
    <property type="molecule type" value="Genomic_DNA"/>
</dbReference>
<dbReference type="SMART" id="SM00758">
    <property type="entry name" value="PA14"/>
    <property type="match status" value="1"/>
</dbReference>
<evidence type="ECO:0000259" key="4">
    <source>
        <dbReference type="PROSITE" id="PS51820"/>
    </source>
</evidence>
<dbReference type="Pfam" id="PF07691">
    <property type="entry name" value="PA14"/>
    <property type="match status" value="1"/>
</dbReference>
<dbReference type="VEuPathDB" id="PlasmoDB:PVP01_0206000"/>
<dbReference type="PROSITE" id="PS51820">
    <property type="entry name" value="PA14"/>
    <property type="match status" value="1"/>
</dbReference>
<dbReference type="VEuPathDB" id="PlasmoDB:PVW1_020013600"/>
<dbReference type="SMART" id="SM00603">
    <property type="entry name" value="LCCL"/>
    <property type="match status" value="1"/>
</dbReference>
<keyword evidence="2" id="KW-0732">Signal</keyword>
<dbReference type="InterPro" id="IPR008979">
    <property type="entry name" value="Galactose-bd-like_sf"/>
</dbReference>
<dbReference type="InterPro" id="IPR004043">
    <property type="entry name" value="LCCL"/>
</dbReference>
<dbReference type="SUPFAM" id="SSF69848">
    <property type="entry name" value="LCCL domain"/>
    <property type="match status" value="1"/>
</dbReference>
<feature type="chain" id="PRO_5022194841" evidence="2">
    <location>
        <begin position="23"/>
        <end position="1089"/>
    </location>
</feature>
<evidence type="ECO:0000313" key="5">
    <source>
        <dbReference type="EMBL" id="VUZ93293.1"/>
    </source>
</evidence>
<dbReference type="VEuPathDB" id="PlasmoDB:PVX_081330"/>
<feature type="region of interest" description="Disordered" evidence="1">
    <location>
        <begin position="941"/>
        <end position="961"/>
    </location>
</feature>
<sequence length="1089" mass="119029">MAKTTYLALFCCCVLKSISVLGRDPASALERITEFRQQHRRTLDGRLCAAAFLHDDQTYTDCTSATSPDGTSGREWCYVEVQLLGKGSRDWDYCANAVSYDKLRLHAKKVFEDKSVEADRLKDRLHVLNSRVHSMLSKYNSVCGSKHQVVGSRIGRINQWVQTSVESLKRIEDNANDLDATRSVMGKVQGEMKRERDGFVDVKENCERWAGYEKEPHSDGLKVSYFNNPFLEGTPVESKVEKKISFAYSNRGPSEMISPYRYSLRYEGYLMIPHSGVYTFTFETNCYARLLLNGRVVLSHGFAASGGNEGGGAVEEVLTFGREDHSSVELPGGGKPPLRNLHGGASPLAEMNDEPSNVVKVSKPIELVGGEKSSFVLEVSHSSHLKFEGGEFLRGGGDSLKESPPFGDPPAAASFSLLWQSSRIDKQPIQSSYLFQDNAVPPVRFSAVDADLFSIGVVHTEEQIFMDDANWVISSVPSKYLNLHLLKTGSRPHFSHFSVSMNTGCNLFIASPVGETFPLSPSKDGATWKAFETDDSVEVIHRETKEKRIYKLKFIPLKSGALLKVDVLKGIPFWVISQGRKILPTICSGDEEVLSNPQNEVFKECTSSSSLSPEFDCLAGLSTYHRDKKNHTWKTSSGSIGQFIKIFFNKPVQITKFRFKPRDDLLSWPSEVALQFDTDEEVIIPILHTHNMGQNTTRLEHPIITTSVKVEVRDMYERASENTGGSFEVIGSTCQMMEDDYMTHHAVIDITECDRRLESLPDVMPLTKGSKFLAICPRPCLSSSNGGVIYGSDVYSTDSAVCGAAVHAGVCSREGEGSCHFLVVVRGGRANFVGALQNNVLSLSRGGGGSGSGSGSSTSSDGDGDSDSSTSRANFSFSLSSASGFGGGPRGAHAEAAPSSYSIVFKPRDHLAPTNGFLVDSGREFTSYGSVAYGWKREVSPSSSFSSPSPSYTSPPLEEPTLLRGDSSSFNGIYSGGIEFPPASASQNCISQLDCQTNFWKFQMQENGTYFVQVLVGNKTSPEKQKAFVELNGVPIIKGVDLGPDEVFVATDRVQVTNRALVLTSTCLGGESACSRARVSIMAVQIVKT</sequence>
<dbReference type="SUPFAM" id="SSF49785">
    <property type="entry name" value="Galactose-binding domain-like"/>
    <property type="match status" value="1"/>
</dbReference>
<gene>
    <name evidence="5" type="ORF">PVP01_0206000</name>
</gene>
<dbReference type="OrthoDB" id="441660at2759"/>
<evidence type="ECO:0000256" key="2">
    <source>
        <dbReference type="SAM" id="SignalP"/>
    </source>
</evidence>
<dbReference type="Gene3D" id="2.60.120.260">
    <property type="entry name" value="Galactose-binding domain-like"/>
    <property type="match status" value="1"/>
</dbReference>
<dbReference type="Pfam" id="PF03815">
    <property type="entry name" value="LCCL"/>
    <property type="match status" value="1"/>
</dbReference>
<proteinExistence type="predicted"/>
<feature type="compositionally biased region" description="Low complexity" evidence="1">
    <location>
        <begin position="941"/>
        <end position="956"/>
    </location>
</feature>
<feature type="region of interest" description="Disordered" evidence="1">
    <location>
        <begin position="845"/>
        <end position="871"/>
    </location>
</feature>
<dbReference type="Gene3D" id="2.170.130.20">
    <property type="entry name" value="LCCL-like domain"/>
    <property type="match status" value="1"/>
</dbReference>
<dbReference type="PROSITE" id="PS50820">
    <property type="entry name" value="LCCL"/>
    <property type="match status" value="1"/>
</dbReference>
<evidence type="ECO:0000256" key="1">
    <source>
        <dbReference type="SAM" id="MobiDB-lite"/>
    </source>
</evidence>
<dbReference type="Proteomes" id="UP000220605">
    <property type="component" value="Chromosome 2"/>
</dbReference>
<dbReference type="InterPro" id="IPR036943">
    <property type="entry name" value="FN_type2_sf"/>
</dbReference>
<feature type="compositionally biased region" description="Low complexity" evidence="1">
    <location>
        <begin position="855"/>
        <end position="871"/>
    </location>
</feature>
<feature type="domain" description="PA14" evidence="4">
    <location>
        <begin position="216"/>
        <end position="412"/>
    </location>
</feature>
<name>A0A564ZPY4_PLAVI</name>
<organism evidence="5 6">
    <name type="scientific">Plasmodium vivax</name>
    <name type="common">malaria parasite P. vivax</name>
    <dbReference type="NCBI Taxonomy" id="5855"/>
    <lineage>
        <taxon>Eukaryota</taxon>
        <taxon>Sar</taxon>
        <taxon>Alveolata</taxon>
        <taxon>Apicomplexa</taxon>
        <taxon>Aconoidasida</taxon>
        <taxon>Haemosporida</taxon>
        <taxon>Plasmodiidae</taxon>
        <taxon>Plasmodium</taxon>
        <taxon>Plasmodium (Plasmodium)</taxon>
    </lineage>
</organism>
<dbReference type="AlphaFoldDB" id="A0A564ZPY4"/>
<dbReference type="InterPro" id="IPR036609">
    <property type="entry name" value="LCCL_sf"/>
</dbReference>
<feature type="signal peptide" evidence="2">
    <location>
        <begin position="1"/>
        <end position="22"/>
    </location>
</feature>
<reference evidence="6" key="1">
    <citation type="submission" date="2016-07" db="EMBL/GenBank/DDBJ databases">
        <authorList>
            <consortium name="Pathogen Informatics"/>
        </authorList>
    </citation>
    <scope>NUCLEOTIDE SEQUENCE [LARGE SCALE GENOMIC DNA]</scope>
</reference>
<dbReference type="SUPFAM" id="SSF56988">
    <property type="entry name" value="Anthrax protective antigen"/>
    <property type="match status" value="1"/>
</dbReference>
<feature type="compositionally biased region" description="Gly residues" evidence="1">
    <location>
        <begin position="845"/>
        <end position="854"/>
    </location>
</feature>
<dbReference type="VEuPathDB" id="PlasmoDB:PVPAM_020013600"/>